<comment type="caution">
    <text evidence="1">The sequence shown here is derived from an EMBL/GenBank/DDBJ whole genome shotgun (WGS) entry which is preliminary data.</text>
</comment>
<evidence type="ECO:0008006" key="3">
    <source>
        <dbReference type="Google" id="ProtNLM"/>
    </source>
</evidence>
<accession>A0ABX9LWS6</accession>
<dbReference type="Proteomes" id="UP000283380">
    <property type="component" value="Unassembled WGS sequence"/>
</dbReference>
<reference evidence="1 2" key="1">
    <citation type="submission" date="2018-07" db="EMBL/GenBank/DDBJ databases">
        <title>Genome sequences of six Lactobacillus spp. isolated from bumble bee guts.</title>
        <authorList>
            <person name="Motta E.V.S."/>
            <person name="Moran N.A."/>
        </authorList>
    </citation>
    <scope>NUCLEOTIDE SEQUENCE [LARGE SCALE GENOMIC DNA]</scope>
    <source>
        <strain evidence="1 2">BI-4G</strain>
    </source>
</reference>
<name>A0ABX9LWS6_9LACO</name>
<keyword evidence="2" id="KW-1185">Reference proteome</keyword>
<gene>
    <name evidence="1" type="ORF">DS834_01265</name>
</gene>
<evidence type="ECO:0000313" key="2">
    <source>
        <dbReference type="Proteomes" id="UP000283380"/>
    </source>
</evidence>
<evidence type="ECO:0000313" key="1">
    <source>
        <dbReference type="EMBL" id="RHW53593.1"/>
    </source>
</evidence>
<organism evidence="1 2">
    <name type="scientific">Lactobacillus bombicola</name>
    <dbReference type="NCBI Taxonomy" id="1505723"/>
    <lineage>
        <taxon>Bacteria</taxon>
        <taxon>Bacillati</taxon>
        <taxon>Bacillota</taxon>
        <taxon>Bacilli</taxon>
        <taxon>Lactobacillales</taxon>
        <taxon>Lactobacillaceae</taxon>
        <taxon>Lactobacillus</taxon>
    </lineage>
</organism>
<dbReference type="EMBL" id="QOCU01000001">
    <property type="protein sequence ID" value="RHW53593.1"/>
    <property type="molecule type" value="Genomic_DNA"/>
</dbReference>
<sequence>MNDLIMYLLNFALDNGIAWAIKQEDPYFPPMSFHKSRKLIVNMNWHNKWEIPFMIGHEIGHLMNDDPGISYYNSATVRGSAEREADLYSLNLIFDYAMARCEPVYEPIEFMQQYGIPERMLNDTVKLFRDNDDLLF</sequence>
<dbReference type="RefSeq" id="WP_118896862.1">
    <property type="nucleotide sequence ID" value="NZ_QOCU01000001.1"/>
</dbReference>
<protein>
    <recommendedName>
        <fullName evidence="3">IrrE N-terminal-like domain-containing protein</fullName>
    </recommendedName>
</protein>
<proteinExistence type="predicted"/>